<reference evidence="2" key="2">
    <citation type="submission" date="2015-01" db="EMBL/GenBank/DDBJ databases">
        <title>Evolutionary Origins and Diversification of the Mycorrhizal Mutualists.</title>
        <authorList>
            <consortium name="DOE Joint Genome Institute"/>
            <consortium name="Mycorrhizal Genomics Consortium"/>
            <person name="Kohler A."/>
            <person name="Kuo A."/>
            <person name="Nagy L.G."/>
            <person name="Floudas D."/>
            <person name="Copeland A."/>
            <person name="Barry K.W."/>
            <person name="Cichocki N."/>
            <person name="Veneault-Fourrey C."/>
            <person name="LaButti K."/>
            <person name="Lindquist E.A."/>
            <person name="Lipzen A."/>
            <person name="Lundell T."/>
            <person name="Morin E."/>
            <person name="Murat C."/>
            <person name="Riley R."/>
            <person name="Ohm R."/>
            <person name="Sun H."/>
            <person name="Tunlid A."/>
            <person name="Henrissat B."/>
            <person name="Grigoriev I.V."/>
            <person name="Hibbett D.S."/>
            <person name="Martin F."/>
        </authorList>
    </citation>
    <scope>NUCLEOTIDE SEQUENCE [LARGE SCALE GENOMIC DNA]</scope>
    <source>
        <strain evidence="2">Marx 270</strain>
    </source>
</reference>
<feature type="non-terminal residue" evidence="1">
    <location>
        <position position="1"/>
    </location>
</feature>
<feature type="non-terminal residue" evidence="1">
    <location>
        <position position="114"/>
    </location>
</feature>
<keyword evidence="2" id="KW-1185">Reference proteome</keyword>
<dbReference type="EMBL" id="KN831967">
    <property type="protein sequence ID" value="KIO05382.1"/>
    <property type="molecule type" value="Genomic_DNA"/>
</dbReference>
<dbReference type="AlphaFoldDB" id="A0A0C3K715"/>
<evidence type="ECO:0000313" key="2">
    <source>
        <dbReference type="Proteomes" id="UP000054217"/>
    </source>
</evidence>
<protein>
    <submittedName>
        <fullName evidence="1">Uncharacterized protein</fullName>
    </submittedName>
</protein>
<reference evidence="1 2" key="1">
    <citation type="submission" date="2014-04" db="EMBL/GenBank/DDBJ databases">
        <authorList>
            <consortium name="DOE Joint Genome Institute"/>
            <person name="Kuo A."/>
            <person name="Kohler A."/>
            <person name="Costa M.D."/>
            <person name="Nagy L.G."/>
            <person name="Floudas D."/>
            <person name="Copeland A."/>
            <person name="Barry K.W."/>
            <person name="Cichocki N."/>
            <person name="Veneault-Fourrey C."/>
            <person name="LaButti K."/>
            <person name="Lindquist E.A."/>
            <person name="Lipzen A."/>
            <person name="Lundell T."/>
            <person name="Morin E."/>
            <person name="Murat C."/>
            <person name="Sun H."/>
            <person name="Tunlid A."/>
            <person name="Henrissat B."/>
            <person name="Grigoriev I.V."/>
            <person name="Hibbett D.S."/>
            <person name="Martin F."/>
            <person name="Nordberg H.P."/>
            <person name="Cantor M.N."/>
            <person name="Hua S.X."/>
        </authorList>
    </citation>
    <scope>NUCLEOTIDE SEQUENCE [LARGE SCALE GENOMIC DNA]</scope>
    <source>
        <strain evidence="1 2">Marx 270</strain>
    </source>
</reference>
<proteinExistence type="predicted"/>
<dbReference type="STRING" id="870435.A0A0C3K715"/>
<accession>A0A0C3K715</accession>
<dbReference type="HOGENOM" id="CLU_103041_1_0_1"/>
<dbReference type="OrthoDB" id="3054702at2759"/>
<organism evidence="1 2">
    <name type="scientific">Pisolithus tinctorius Marx 270</name>
    <dbReference type="NCBI Taxonomy" id="870435"/>
    <lineage>
        <taxon>Eukaryota</taxon>
        <taxon>Fungi</taxon>
        <taxon>Dikarya</taxon>
        <taxon>Basidiomycota</taxon>
        <taxon>Agaricomycotina</taxon>
        <taxon>Agaricomycetes</taxon>
        <taxon>Agaricomycetidae</taxon>
        <taxon>Boletales</taxon>
        <taxon>Sclerodermatineae</taxon>
        <taxon>Pisolithaceae</taxon>
        <taxon>Pisolithus</taxon>
    </lineage>
</organism>
<evidence type="ECO:0000313" key="1">
    <source>
        <dbReference type="EMBL" id="KIO05382.1"/>
    </source>
</evidence>
<sequence>LHPFIDGWVPALAINAWCNNDVKLLTNSRATTNLSFYITTYQTKNKVNITTSYHKACTPYLEDICNQQHLLLFCLVHAINQEQELATLMVMSYLMGWGDTYHLHHYMPIYWSSF</sequence>
<gene>
    <name evidence="1" type="ORF">M404DRAFT_76202</name>
</gene>
<dbReference type="Proteomes" id="UP000054217">
    <property type="component" value="Unassembled WGS sequence"/>
</dbReference>
<dbReference type="InParanoid" id="A0A0C3K715"/>
<name>A0A0C3K715_PISTI</name>